<gene>
    <name evidence="2" type="ORF">IAA98_02820</name>
</gene>
<comment type="caution">
    <text evidence="2">The sequence shown here is derived from an EMBL/GenBank/DDBJ whole genome shotgun (WGS) entry which is preliminary data.</text>
</comment>
<organism evidence="2 3">
    <name type="scientific">Candidatus Avipropionibacterium avicola</name>
    <dbReference type="NCBI Taxonomy" id="2840701"/>
    <lineage>
        <taxon>Bacteria</taxon>
        <taxon>Bacillati</taxon>
        <taxon>Actinomycetota</taxon>
        <taxon>Actinomycetes</taxon>
        <taxon>Propionibacteriales</taxon>
        <taxon>Propionibacteriaceae</taxon>
        <taxon>Propionibacteriaceae incertae sedis</taxon>
        <taxon>Candidatus Avipropionibacterium</taxon>
    </lineage>
</organism>
<dbReference type="SUPFAM" id="SSF53335">
    <property type="entry name" value="S-adenosyl-L-methionine-dependent methyltransferases"/>
    <property type="match status" value="1"/>
</dbReference>
<proteinExistence type="predicted"/>
<dbReference type="Proteomes" id="UP000886842">
    <property type="component" value="Unassembled WGS sequence"/>
</dbReference>
<evidence type="ECO:0000259" key="1">
    <source>
        <dbReference type="Pfam" id="PF08241"/>
    </source>
</evidence>
<dbReference type="PANTHER" id="PTHR43591">
    <property type="entry name" value="METHYLTRANSFERASE"/>
    <property type="match status" value="1"/>
</dbReference>
<evidence type="ECO:0000313" key="2">
    <source>
        <dbReference type="EMBL" id="HIT74494.1"/>
    </source>
</evidence>
<evidence type="ECO:0000313" key="3">
    <source>
        <dbReference type="Proteomes" id="UP000886842"/>
    </source>
</evidence>
<reference evidence="2" key="2">
    <citation type="journal article" date="2021" name="PeerJ">
        <title>Extensive microbial diversity within the chicken gut microbiome revealed by metagenomics and culture.</title>
        <authorList>
            <person name="Gilroy R."/>
            <person name="Ravi A."/>
            <person name="Getino M."/>
            <person name="Pursley I."/>
            <person name="Horton D.L."/>
            <person name="Alikhan N.F."/>
            <person name="Baker D."/>
            <person name="Gharbi K."/>
            <person name="Hall N."/>
            <person name="Watson M."/>
            <person name="Adriaenssens E.M."/>
            <person name="Foster-Nyarko E."/>
            <person name="Jarju S."/>
            <person name="Secka A."/>
            <person name="Antonio M."/>
            <person name="Oren A."/>
            <person name="Chaudhuri R.R."/>
            <person name="La Ragione R."/>
            <person name="Hildebrand F."/>
            <person name="Pallen M.J."/>
        </authorList>
    </citation>
    <scope>NUCLEOTIDE SEQUENCE</scope>
    <source>
        <strain evidence="2">ChiGjej1B1-24693</strain>
    </source>
</reference>
<protein>
    <submittedName>
        <fullName evidence="2">Class I SAM-dependent methyltransferase</fullName>
    </submittedName>
</protein>
<dbReference type="InterPro" id="IPR013216">
    <property type="entry name" value="Methyltransf_11"/>
</dbReference>
<keyword evidence="2" id="KW-0489">Methyltransferase</keyword>
<reference evidence="2" key="1">
    <citation type="submission" date="2020-10" db="EMBL/GenBank/DDBJ databases">
        <authorList>
            <person name="Gilroy R."/>
        </authorList>
    </citation>
    <scope>NUCLEOTIDE SEQUENCE</scope>
    <source>
        <strain evidence="2">ChiGjej1B1-24693</strain>
    </source>
</reference>
<dbReference type="EMBL" id="DVLP01000080">
    <property type="protein sequence ID" value="HIT74494.1"/>
    <property type="molecule type" value="Genomic_DNA"/>
</dbReference>
<feature type="domain" description="Methyltransferase type 11" evidence="1">
    <location>
        <begin position="52"/>
        <end position="139"/>
    </location>
</feature>
<keyword evidence="2" id="KW-0808">Transferase</keyword>
<dbReference type="Gene3D" id="3.40.50.150">
    <property type="entry name" value="Vaccinia Virus protein VP39"/>
    <property type="match status" value="1"/>
</dbReference>
<sequence>MARPSDWTGYLTGFHRDRAGAIEAVLTRSRAGDDNPYRWLARAVSSQSRTVVDIASGAGPVARELAHPNRTVVSVDISYDELKLVDQAGPAVQADALRLPMADGVADVVTSSMGLAVVTPATDVLSEMARIVRPGGLVVLLGPSVRPTSVRDARELGLLFAAMRARIRFPGVLERIGLATALPAAGLRKVEDARERYQFTVSGREDAEMVINGMYLPSADPQQIEAGVSHLVRRISRRGPLTLPIPMRRVVAIK</sequence>
<dbReference type="CDD" id="cd02440">
    <property type="entry name" value="AdoMet_MTases"/>
    <property type="match status" value="1"/>
</dbReference>
<name>A0A9D1KKR3_9ACTN</name>
<dbReference type="AlphaFoldDB" id="A0A9D1KKR3"/>
<dbReference type="InterPro" id="IPR029063">
    <property type="entry name" value="SAM-dependent_MTases_sf"/>
</dbReference>
<dbReference type="Pfam" id="PF08241">
    <property type="entry name" value="Methyltransf_11"/>
    <property type="match status" value="1"/>
</dbReference>
<dbReference type="GO" id="GO:0008757">
    <property type="term" value="F:S-adenosylmethionine-dependent methyltransferase activity"/>
    <property type="evidence" value="ECO:0007669"/>
    <property type="project" value="InterPro"/>
</dbReference>
<accession>A0A9D1KKR3</accession>
<dbReference type="GO" id="GO:0032259">
    <property type="term" value="P:methylation"/>
    <property type="evidence" value="ECO:0007669"/>
    <property type="project" value="UniProtKB-KW"/>
</dbReference>